<evidence type="ECO:0000313" key="1">
    <source>
        <dbReference type="EMBL" id="OLN97523.1"/>
    </source>
</evidence>
<dbReference type="EMBL" id="MPGH01000008">
    <property type="protein sequence ID" value="OLN97523.1"/>
    <property type="molecule type" value="Genomic_DNA"/>
</dbReference>
<evidence type="ECO:0000313" key="2">
    <source>
        <dbReference type="Proteomes" id="UP000186583"/>
    </source>
</evidence>
<gene>
    <name evidence="1" type="ORF">CCHL11_01047</name>
</gene>
<accession>A0A1Q8S7U8</accession>
<dbReference type="Proteomes" id="UP000186583">
    <property type="component" value="Unassembled WGS sequence"/>
</dbReference>
<reference evidence="1 2" key="1">
    <citation type="submission" date="2016-11" db="EMBL/GenBank/DDBJ databases">
        <title>Draft Genome Assembly of Colletotrichum chlorophyti a pathogen of herbaceous plants.</title>
        <authorList>
            <person name="Gan P."/>
            <person name="Narusaka M."/>
            <person name="Tsushima A."/>
            <person name="Narusaka Y."/>
            <person name="Takano Y."/>
            <person name="Shirasu K."/>
        </authorList>
    </citation>
    <scope>NUCLEOTIDE SEQUENCE [LARGE SCALE GENOMIC DNA]</scope>
    <source>
        <strain evidence="1 2">NTL11</strain>
    </source>
</reference>
<dbReference type="STRING" id="708187.A0A1Q8S7U8"/>
<dbReference type="AlphaFoldDB" id="A0A1Q8S7U8"/>
<name>A0A1Q8S7U8_9PEZI</name>
<dbReference type="OrthoDB" id="4793776at2759"/>
<proteinExistence type="predicted"/>
<sequence length="241" mass="26985">MAVISSLKQLTSAEKLMCDDILTVLIERNHPLDPPALDQVRQGFWDKMFGNNWTTDKPNPSPATLRKRTNDETGLYIGTLNQDVPKNGTVPAHRRAGQPVLLKASFPLGCETVSFFWVDQQGHRDKGLSTASIDIEGALTLDEAKAQVGHHYDANESERVGSWNWEKVIHWGRARLIRLARVRSGGRGFGAIGERRDEGGEDLEELQQLHLVEESNRMDEEEGACCERTAAPPKAKRRMMC</sequence>
<organism evidence="1 2">
    <name type="scientific">Colletotrichum chlorophyti</name>
    <dbReference type="NCBI Taxonomy" id="708187"/>
    <lineage>
        <taxon>Eukaryota</taxon>
        <taxon>Fungi</taxon>
        <taxon>Dikarya</taxon>
        <taxon>Ascomycota</taxon>
        <taxon>Pezizomycotina</taxon>
        <taxon>Sordariomycetes</taxon>
        <taxon>Hypocreomycetidae</taxon>
        <taxon>Glomerellales</taxon>
        <taxon>Glomerellaceae</taxon>
        <taxon>Colletotrichum</taxon>
    </lineage>
</organism>
<protein>
    <submittedName>
        <fullName evidence="1">Uncharacterized protein</fullName>
    </submittedName>
</protein>
<keyword evidence="2" id="KW-1185">Reference proteome</keyword>
<comment type="caution">
    <text evidence="1">The sequence shown here is derived from an EMBL/GenBank/DDBJ whole genome shotgun (WGS) entry which is preliminary data.</text>
</comment>